<proteinExistence type="predicted"/>
<dbReference type="Gene3D" id="2.170.260.10">
    <property type="entry name" value="paz domain"/>
    <property type="match status" value="1"/>
</dbReference>
<dbReference type="Gene3D" id="3.40.50.2300">
    <property type="match status" value="1"/>
</dbReference>
<sequence>MSTRPPTERQLTLRPGFGAQGTASWLRANYFEVQLPKTSIFLYEISFTPAVKTIGLRKHLHALLRQSPTFKNIEKHVATDGSQYLVSCKPLDPNAVSTPHGRDTDSLRISLVDGQTTYKVDIQRRAEISPSAVMDHLSGKRPSYEPGQAVQALNILLAKFPRDQPDIVPLGGNRFFVVRKELECDLRGGLVARKGFYSSIRPSIGRMLVNVNVCTKAFYKTGPLVELIAAYLGGPKGQAPTQNQFRNLQTFLKGLRVSDSYGRNKKRRVRTINFLGSAPKDVKFVVEDAVKGTRSETNVQAFFLKEFERRLDYPNLPTIGFLGRNKARIEVPAELFTVDENQPCGNDNIAGDQIASIMNFACVQPAQNAKLITRIGLPALGFQGTSGARDYLSKFDIKINAEMVAVPARVLPSPTVQYMGSTENRRATWNLQRSKFVKGAKMDSWTYFVIEDVDPKRKVKIDRQLLERFQDVFRKSGLGISQCNSGTSVAFDFNRLMQNPAEMENATQKIEQKLRSLSEKKKSKIVLVILDLARPKPIKAYGPVYAAVKYVGDVKCGVATVCCQWDKLKGQSDQYIANIAMKFNAKLGGVNHQLGAKDLGILNNKKAMLVGCDVTHASPKSRRGTPSIAGVVASIDSKYATYPASIRLQEHRTEMITDLKEMMVERLKLWNTYNNSYPDHVLIFRDGVSEGEFSKVLDIELPKIKDAFKACGAKMPYKPKVTVIIVGKRHHTRFYPSKADQADMQYGQGNPLAGTVVDRGVTSVYDFDFFLQAHQGQKGTARPAHYYVIHDENNFTADSLQQLTHSICYLFARATKAVSIVPPAYYADILCERGRCYINGLCNTAPGSSSASTAGSTKASDAEKGQTMAEAKKLWGNGVHPDVKNTMFYL</sequence>
<dbReference type="SMART" id="SM01163">
    <property type="entry name" value="DUF1785"/>
    <property type="match status" value="1"/>
</dbReference>
<dbReference type="Pfam" id="PF16486">
    <property type="entry name" value="ArgoN"/>
    <property type="match status" value="1"/>
</dbReference>
<gene>
    <name evidence="2" type="ORF">FN846DRAFT_803109</name>
</gene>
<evidence type="ECO:0000313" key="2">
    <source>
        <dbReference type="EMBL" id="KAA8894528.1"/>
    </source>
</evidence>
<dbReference type="Pfam" id="PF08699">
    <property type="entry name" value="ArgoL1"/>
    <property type="match status" value="1"/>
</dbReference>
<dbReference type="PROSITE" id="PS50822">
    <property type="entry name" value="PIWI"/>
    <property type="match status" value="1"/>
</dbReference>
<protein>
    <submittedName>
        <fullName evidence="2">Ribonuclease H-like domain-containing protein</fullName>
    </submittedName>
</protein>
<comment type="caution">
    <text evidence="2">The sequence shown here is derived from an EMBL/GenBank/DDBJ whole genome shotgun (WGS) entry which is preliminary data.</text>
</comment>
<dbReference type="SUPFAM" id="SSF53098">
    <property type="entry name" value="Ribonuclease H-like"/>
    <property type="match status" value="1"/>
</dbReference>
<dbReference type="GO" id="GO:0003676">
    <property type="term" value="F:nucleic acid binding"/>
    <property type="evidence" value="ECO:0007669"/>
    <property type="project" value="InterPro"/>
</dbReference>
<dbReference type="InterPro" id="IPR003165">
    <property type="entry name" value="Piwi"/>
</dbReference>
<reference evidence="2 3" key="1">
    <citation type="submission" date="2019-09" db="EMBL/GenBank/DDBJ databases">
        <title>Draft genome of the ectomycorrhizal ascomycete Sphaerosporella brunnea.</title>
        <authorList>
            <consortium name="DOE Joint Genome Institute"/>
            <person name="Benucci G.M."/>
            <person name="Marozzi G."/>
            <person name="Antonielli L."/>
            <person name="Sanchez S."/>
            <person name="Marco P."/>
            <person name="Wang X."/>
            <person name="Falini L.B."/>
            <person name="Barry K."/>
            <person name="Haridas S."/>
            <person name="Lipzen A."/>
            <person name="Labutti K."/>
            <person name="Grigoriev I.V."/>
            <person name="Murat C."/>
            <person name="Martin F."/>
            <person name="Albertini E."/>
            <person name="Donnini D."/>
            <person name="Bonito G."/>
        </authorList>
    </citation>
    <scope>NUCLEOTIDE SEQUENCE [LARGE SCALE GENOMIC DNA]</scope>
    <source>
        <strain evidence="2 3">Sb_GMNB300</strain>
    </source>
</reference>
<dbReference type="InterPro" id="IPR045246">
    <property type="entry name" value="Piwi_ago-like"/>
</dbReference>
<dbReference type="EMBL" id="VXIS01000333">
    <property type="protein sequence ID" value="KAA8894528.1"/>
    <property type="molecule type" value="Genomic_DNA"/>
</dbReference>
<dbReference type="SUPFAM" id="SSF101690">
    <property type="entry name" value="PAZ domain"/>
    <property type="match status" value="2"/>
</dbReference>
<evidence type="ECO:0000313" key="3">
    <source>
        <dbReference type="Proteomes" id="UP000326924"/>
    </source>
</evidence>
<dbReference type="InterPro" id="IPR036397">
    <property type="entry name" value="RNaseH_sf"/>
</dbReference>
<dbReference type="Pfam" id="PF16488">
    <property type="entry name" value="ArgoL2"/>
    <property type="match status" value="1"/>
</dbReference>
<dbReference type="PANTHER" id="PTHR22891">
    <property type="entry name" value="EUKARYOTIC TRANSLATION INITIATION FACTOR 2C"/>
    <property type="match status" value="1"/>
</dbReference>
<dbReference type="OrthoDB" id="10252740at2759"/>
<accession>A0A5J5EIM7</accession>
<dbReference type="InterPro" id="IPR014811">
    <property type="entry name" value="ArgoL1"/>
</dbReference>
<dbReference type="InterPro" id="IPR032474">
    <property type="entry name" value="Argonaute_N"/>
</dbReference>
<dbReference type="InterPro" id="IPR012337">
    <property type="entry name" value="RNaseH-like_sf"/>
</dbReference>
<dbReference type="CDD" id="cd04657">
    <property type="entry name" value="Piwi_ago-like"/>
    <property type="match status" value="1"/>
</dbReference>
<dbReference type="InParanoid" id="A0A5J5EIM7"/>
<feature type="domain" description="Piwi" evidence="1">
    <location>
        <begin position="525"/>
        <end position="839"/>
    </location>
</feature>
<keyword evidence="3" id="KW-1185">Reference proteome</keyword>
<dbReference type="Pfam" id="PF02171">
    <property type="entry name" value="Piwi"/>
    <property type="match status" value="1"/>
</dbReference>
<dbReference type="AlphaFoldDB" id="A0A5J5EIM7"/>
<dbReference type="CDD" id="cd02846">
    <property type="entry name" value="PAZ_argonaute_like"/>
    <property type="match status" value="1"/>
</dbReference>
<dbReference type="InterPro" id="IPR036085">
    <property type="entry name" value="PAZ_dom_sf"/>
</dbReference>
<dbReference type="SMART" id="SM00950">
    <property type="entry name" value="Piwi"/>
    <property type="match status" value="1"/>
</dbReference>
<dbReference type="Proteomes" id="UP000326924">
    <property type="component" value="Unassembled WGS sequence"/>
</dbReference>
<dbReference type="InterPro" id="IPR032472">
    <property type="entry name" value="ArgoL2"/>
</dbReference>
<evidence type="ECO:0000259" key="1">
    <source>
        <dbReference type="PROSITE" id="PS50822"/>
    </source>
</evidence>
<organism evidence="2 3">
    <name type="scientific">Sphaerosporella brunnea</name>
    <dbReference type="NCBI Taxonomy" id="1250544"/>
    <lineage>
        <taxon>Eukaryota</taxon>
        <taxon>Fungi</taxon>
        <taxon>Dikarya</taxon>
        <taxon>Ascomycota</taxon>
        <taxon>Pezizomycotina</taxon>
        <taxon>Pezizomycetes</taxon>
        <taxon>Pezizales</taxon>
        <taxon>Pyronemataceae</taxon>
        <taxon>Sphaerosporella</taxon>
    </lineage>
</organism>
<name>A0A5J5EIM7_9PEZI</name>
<dbReference type="Gene3D" id="3.30.420.10">
    <property type="entry name" value="Ribonuclease H-like superfamily/Ribonuclease H"/>
    <property type="match status" value="1"/>
</dbReference>